<feature type="non-terminal residue" evidence="1">
    <location>
        <position position="1"/>
    </location>
</feature>
<protein>
    <submittedName>
        <fullName evidence="1">Uncharacterized protein</fullName>
    </submittedName>
</protein>
<gene>
    <name evidence="1" type="ORF">METZ01_LOCUS227450</name>
</gene>
<dbReference type="EMBL" id="UINC01055565">
    <property type="protein sequence ID" value="SVB74596.1"/>
    <property type="molecule type" value="Genomic_DNA"/>
</dbReference>
<evidence type="ECO:0000313" key="1">
    <source>
        <dbReference type="EMBL" id="SVB74596.1"/>
    </source>
</evidence>
<accession>A0A382GHD5</accession>
<sequence>VEQDTIPTVGHSAYNVAVRLSLQAVWGLREVGIIN</sequence>
<dbReference type="AlphaFoldDB" id="A0A382GHD5"/>
<organism evidence="1">
    <name type="scientific">marine metagenome</name>
    <dbReference type="NCBI Taxonomy" id="408172"/>
    <lineage>
        <taxon>unclassified sequences</taxon>
        <taxon>metagenomes</taxon>
        <taxon>ecological metagenomes</taxon>
    </lineage>
</organism>
<proteinExistence type="predicted"/>
<reference evidence="1" key="1">
    <citation type="submission" date="2018-05" db="EMBL/GenBank/DDBJ databases">
        <authorList>
            <person name="Lanie J.A."/>
            <person name="Ng W.-L."/>
            <person name="Kazmierczak K.M."/>
            <person name="Andrzejewski T.M."/>
            <person name="Davidsen T.M."/>
            <person name="Wayne K.J."/>
            <person name="Tettelin H."/>
            <person name="Glass J.I."/>
            <person name="Rusch D."/>
            <person name="Podicherti R."/>
            <person name="Tsui H.-C.T."/>
            <person name="Winkler M.E."/>
        </authorList>
    </citation>
    <scope>NUCLEOTIDE SEQUENCE</scope>
</reference>
<name>A0A382GHD5_9ZZZZ</name>